<dbReference type="Pfam" id="PF00890">
    <property type="entry name" value="FAD_binding_2"/>
    <property type="match status" value="1"/>
</dbReference>
<dbReference type="InterPro" id="IPR019546">
    <property type="entry name" value="TAT_signal_bac_arc"/>
</dbReference>
<comment type="caution">
    <text evidence="6">The sequence shown here is derived from an EMBL/GenBank/DDBJ whole genome shotgun (WGS) entry which is preliminary data.</text>
</comment>
<dbReference type="InterPro" id="IPR027477">
    <property type="entry name" value="Succ_DH/fumarate_Rdtase_cat_sf"/>
</dbReference>
<evidence type="ECO:0000256" key="3">
    <source>
        <dbReference type="ARBA" id="ARBA00022827"/>
    </source>
</evidence>
<evidence type="ECO:0000313" key="6">
    <source>
        <dbReference type="EMBL" id="RDB79000.1"/>
    </source>
</evidence>
<dbReference type="InterPro" id="IPR050315">
    <property type="entry name" value="FAD-oxidoreductase_2"/>
</dbReference>
<accession>A0A369MTK2</accession>
<dbReference type="PANTHER" id="PTHR43400">
    <property type="entry name" value="FUMARATE REDUCTASE"/>
    <property type="match status" value="1"/>
</dbReference>
<evidence type="ECO:0000259" key="5">
    <source>
        <dbReference type="Pfam" id="PF00890"/>
    </source>
</evidence>
<proteinExistence type="predicted"/>
<evidence type="ECO:0000313" key="7">
    <source>
        <dbReference type="Proteomes" id="UP000253752"/>
    </source>
</evidence>
<name>A0A369MTK2_EGGLN</name>
<dbReference type="RefSeq" id="WP_114516488.1">
    <property type="nucleotide sequence ID" value="NZ_CP089336.1"/>
</dbReference>
<dbReference type="PROSITE" id="PS51318">
    <property type="entry name" value="TAT"/>
    <property type="match status" value="1"/>
</dbReference>
<dbReference type="InterPro" id="IPR006311">
    <property type="entry name" value="TAT_signal"/>
</dbReference>
<dbReference type="InterPro" id="IPR003953">
    <property type="entry name" value="FAD-dep_OxRdtase_2_FAD-bd"/>
</dbReference>
<dbReference type="EMBL" id="PPTX01000013">
    <property type="protein sequence ID" value="RDB79000.1"/>
    <property type="molecule type" value="Genomic_DNA"/>
</dbReference>
<dbReference type="SUPFAM" id="SSF51905">
    <property type="entry name" value="FAD/NAD(P)-binding domain"/>
    <property type="match status" value="1"/>
</dbReference>
<gene>
    <name evidence="6" type="ORF">C1872_09195</name>
</gene>
<evidence type="ECO:0000256" key="4">
    <source>
        <dbReference type="ARBA" id="ARBA00023002"/>
    </source>
</evidence>
<reference evidence="6 7" key="1">
    <citation type="journal article" date="2018" name="Elife">
        <title>Discovery and characterization of a prevalent human gut bacterial enzyme sufficient for the inactivation of a family of plant toxins.</title>
        <authorList>
            <person name="Koppel N."/>
            <person name="Bisanz J.E."/>
            <person name="Pandelia M.E."/>
            <person name="Turnbaugh P.J."/>
            <person name="Balskus E.P."/>
        </authorList>
    </citation>
    <scope>NUCLEOTIDE SEQUENCE [LARGE SCALE GENOMIC DNA]</scope>
    <source>
        <strain evidence="6 7">MR1 #12</strain>
    </source>
</reference>
<dbReference type="GO" id="GO:0033765">
    <property type="term" value="F:steroid dehydrogenase activity, acting on the CH-CH group of donors"/>
    <property type="evidence" value="ECO:0007669"/>
    <property type="project" value="UniProtKB-ARBA"/>
</dbReference>
<evidence type="ECO:0000256" key="1">
    <source>
        <dbReference type="ARBA" id="ARBA00001974"/>
    </source>
</evidence>
<protein>
    <submittedName>
        <fullName evidence="6">FAD-binding dehydrogenase</fullName>
    </submittedName>
</protein>
<sequence length="576" mass="62755">MEQARLSRRDFLRGAGLTGAAAAGMLAFPGAGKAFADDGAADAQSTEATDSGNEYSKALGDDASLCPLRKADFPGPRGPIAFEDRDIAESEISSTEECEVLIIGAGIGGLMGSLKAAEEGAKVITLEKMTEGRSAWESFGAVGAKFQKEQGIDIDPAQLRDEIYRAADWRVDPCSIETYVNRSGEVADFWQDMLDKGGSGWQLYKFDQAPNYNGFPVIDSYVNFKMPEGISTTWLFGLYVCKELRAVAETYDNLEIRYEMPAVQLIREDGGRVIGCIAKNGDGYVRINASKGVLLATGGYDANPEMMQAWVRPEDYESSVWWNPSWGTTGDGHMMGLSIGADMDSLPHPVMNFSNATPSTFVEKRVYFPGAMNYSIIVTEEGKRFVNENQARQYMSNAINVQKRRGHQCFHIFDQAMIASALEKEPSAEKQLERDEAKGHLFRASSLGELASKAGIDAAALEETVARYNSFFEDGLERDPDYYRYAGNNKPFTGETYYALVTNSVILATVGGLTINGDTQVLDKDGKVIEGLYATGNVSGNFYAGNYPRHIPGTSVGRAATFGYVAVEHMLKGGQA</sequence>
<dbReference type="SUPFAM" id="SSF56425">
    <property type="entry name" value="Succinate dehydrogenase/fumarate reductase flavoprotein, catalytic domain"/>
    <property type="match status" value="1"/>
</dbReference>
<dbReference type="Proteomes" id="UP000253752">
    <property type="component" value="Unassembled WGS sequence"/>
</dbReference>
<evidence type="ECO:0000256" key="2">
    <source>
        <dbReference type="ARBA" id="ARBA00022630"/>
    </source>
</evidence>
<dbReference type="InterPro" id="IPR036188">
    <property type="entry name" value="FAD/NAD-bd_sf"/>
</dbReference>
<dbReference type="Gene3D" id="3.90.700.10">
    <property type="entry name" value="Succinate dehydrogenase/fumarate reductase flavoprotein, catalytic domain"/>
    <property type="match status" value="1"/>
</dbReference>
<dbReference type="Gene3D" id="3.50.50.60">
    <property type="entry name" value="FAD/NAD(P)-binding domain"/>
    <property type="match status" value="1"/>
</dbReference>
<dbReference type="AlphaFoldDB" id="A0A369MTK2"/>
<dbReference type="PANTHER" id="PTHR43400:SF10">
    <property type="entry name" value="3-OXOSTEROID 1-DEHYDROGENASE"/>
    <property type="match status" value="1"/>
</dbReference>
<keyword evidence="2" id="KW-0285">Flavoprotein</keyword>
<feature type="domain" description="FAD-dependent oxidoreductase 2 FAD-binding" evidence="5">
    <location>
        <begin position="100"/>
        <end position="548"/>
    </location>
</feature>
<comment type="cofactor">
    <cofactor evidence="1">
        <name>FAD</name>
        <dbReference type="ChEBI" id="CHEBI:57692"/>
    </cofactor>
</comment>
<keyword evidence="4" id="KW-0560">Oxidoreductase</keyword>
<organism evidence="6 7">
    <name type="scientific">Eggerthella lenta</name>
    <name type="common">Eubacterium lentum</name>
    <dbReference type="NCBI Taxonomy" id="84112"/>
    <lineage>
        <taxon>Bacteria</taxon>
        <taxon>Bacillati</taxon>
        <taxon>Actinomycetota</taxon>
        <taxon>Coriobacteriia</taxon>
        <taxon>Eggerthellales</taxon>
        <taxon>Eggerthellaceae</taxon>
        <taxon>Eggerthella</taxon>
    </lineage>
</organism>
<keyword evidence="3" id="KW-0274">FAD</keyword>
<dbReference type="GO" id="GO:0008202">
    <property type="term" value="P:steroid metabolic process"/>
    <property type="evidence" value="ECO:0007669"/>
    <property type="project" value="UniProtKB-ARBA"/>
</dbReference>
<dbReference type="NCBIfam" id="TIGR01409">
    <property type="entry name" value="TAT_signal_seq"/>
    <property type="match status" value="1"/>
</dbReference>